<feature type="transmembrane region" description="Helical" evidence="8">
    <location>
        <begin position="286"/>
        <end position="311"/>
    </location>
</feature>
<keyword evidence="3 10" id="KW-0808">Transferase</keyword>
<keyword evidence="6 8" id="KW-1133">Transmembrane helix</keyword>
<dbReference type="Proteomes" id="UP000032233">
    <property type="component" value="Unassembled WGS sequence"/>
</dbReference>
<comment type="caution">
    <text evidence="10">The sequence shown here is derived from an EMBL/GenBank/DDBJ whole genome shotgun (WGS) entry which is preliminary data.</text>
</comment>
<dbReference type="InterPro" id="IPR001173">
    <property type="entry name" value="Glyco_trans_2-like"/>
</dbReference>
<keyword evidence="4 8" id="KW-0812">Transmembrane</keyword>
<name>A0A0D2J404_9BACT</name>
<sequence length="331" mass="37639">MTLAQGKPGKLFLLEVLMADLKQEFNPYLSVVIPVFNEEENLAELHARLTLTLDKAGYDWEVIYVDDGSRDDSWNILESFHKKSHRVHLVRFNRNYGQHMAVFAGFERVRGQVVATLDADLQNPPEDVPKLVAKLEEGYDVVGGWRENRRDSWLRKLPSYLVNRITSRVVGVDLKDYGCMLRAYRREVVEAMNRCEETSSFIPALANTFAKEVTEIPVGHAERQSGSSKYRLVDLLRLNFDLMTGFSVLPIQMVSILGGLVALAGVFFGLFLFIRRLVVGPEVEGVFTLFAILFVFVGVQILCVGLIGEYVGRIYREVRSRPRYVVAETRD</sequence>
<dbReference type="InterPro" id="IPR050256">
    <property type="entry name" value="Glycosyltransferase_2"/>
</dbReference>
<dbReference type="Pfam" id="PF00535">
    <property type="entry name" value="Glycos_transf_2"/>
    <property type="match status" value="1"/>
</dbReference>
<evidence type="ECO:0000259" key="9">
    <source>
        <dbReference type="Pfam" id="PF00535"/>
    </source>
</evidence>
<dbReference type="InterPro" id="IPR029044">
    <property type="entry name" value="Nucleotide-diphossugar_trans"/>
</dbReference>
<accession>A0A0D2J404</accession>
<reference evidence="10 11" key="1">
    <citation type="submission" date="2013-11" db="EMBL/GenBank/DDBJ databases">
        <title>Metagenomic analysis of a methanogenic consortium involved in long chain n-alkane degradation.</title>
        <authorList>
            <person name="Davidova I.A."/>
            <person name="Callaghan A.V."/>
            <person name="Wawrik B."/>
            <person name="Pruitt S."/>
            <person name="Marks C."/>
            <person name="Duncan K.E."/>
            <person name="Suflita J.M."/>
        </authorList>
    </citation>
    <scope>NUCLEOTIDE SEQUENCE [LARGE SCALE GENOMIC DNA]</scope>
    <source>
        <strain evidence="10 11">SPR</strain>
    </source>
</reference>
<protein>
    <submittedName>
        <fullName evidence="10">UDP-4-amino-4-deoxy-L-arabinose-oxoglutarate aminotransferase</fullName>
    </submittedName>
</protein>
<dbReference type="PATRIC" id="fig|1429043.3.peg.3507"/>
<keyword evidence="10" id="KW-0032">Aminotransferase</keyword>
<evidence type="ECO:0000256" key="1">
    <source>
        <dbReference type="ARBA" id="ARBA00022475"/>
    </source>
</evidence>
<organism evidence="10 11">
    <name type="scientific">Dethiosulfatarculus sandiegensis</name>
    <dbReference type="NCBI Taxonomy" id="1429043"/>
    <lineage>
        <taxon>Bacteria</taxon>
        <taxon>Pseudomonadati</taxon>
        <taxon>Thermodesulfobacteriota</taxon>
        <taxon>Desulfarculia</taxon>
        <taxon>Desulfarculales</taxon>
        <taxon>Desulfarculaceae</taxon>
        <taxon>Dethiosulfatarculus</taxon>
    </lineage>
</organism>
<dbReference type="PANTHER" id="PTHR48090">
    <property type="entry name" value="UNDECAPRENYL-PHOSPHATE 4-DEOXY-4-FORMAMIDO-L-ARABINOSE TRANSFERASE-RELATED"/>
    <property type="match status" value="1"/>
</dbReference>
<dbReference type="EMBL" id="AZAC01000021">
    <property type="protein sequence ID" value="KIX12894.1"/>
    <property type="molecule type" value="Genomic_DNA"/>
</dbReference>
<dbReference type="PANTHER" id="PTHR48090:SF3">
    <property type="entry name" value="UNDECAPRENYL-PHOSPHATE 4-DEOXY-4-FORMAMIDO-L-ARABINOSE TRANSFERASE"/>
    <property type="match status" value="1"/>
</dbReference>
<dbReference type="AlphaFoldDB" id="A0A0D2J404"/>
<dbReference type="GO" id="GO:0099621">
    <property type="term" value="F:undecaprenyl-phosphate 4-deoxy-4-formamido-L-arabinose transferase activity"/>
    <property type="evidence" value="ECO:0007669"/>
    <property type="project" value="TreeGrafter"/>
</dbReference>
<evidence type="ECO:0000313" key="11">
    <source>
        <dbReference type="Proteomes" id="UP000032233"/>
    </source>
</evidence>
<dbReference type="GO" id="GO:0008483">
    <property type="term" value="F:transaminase activity"/>
    <property type="evidence" value="ECO:0007669"/>
    <property type="project" value="UniProtKB-KW"/>
</dbReference>
<keyword evidence="2" id="KW-0328">Glycosyltransferase</keyword>
<gene>
    <name evidence="10" type="ORF">X474_16545</name>
</gene>
<evidence type="ECO:0000256" key="8">
    <source>
        <dbReference type="SAM" id="Phobius"/>
    </source>
</evidence>
<evidence type="ECO:0000256" key="2">
    <source>
        <dbReference type="ARBA" id="ARBA00022676"/>
    </source>
</evidence>
<keyword evidence="11" id="KW-1185">Reference proteome</keyword>
<evidence type="ECO:0000256" key="3">
    <source>
        <dbReference type="ARBA" id="ARBA00022679"/>
    </source>
</evidence>
<evidence type="ECO:0000256" key="6">
    <source>
        <dbReference type="ARBA" id="ARBA00022989"/>
    </source>
</evidence>
<dbReference type="GO" id="GO:0005886">
    <property type="term" value="C:plasma membrane"/>
    <property type="evidence" value="ECO:0007669"/>
    <property type="project" value="TreeGrafter"/>
</dbReference>
<proteinExistence type="predicted"/>
<evidence type="ECO:0000256" key="7">
    <source>
        <dbReference type="ARBA" id="ARBA00023136"/>
    </source>
</evidence>
<dbReference type="SUPFAM" id="SSF53448">
    <property type="entry name" value="Nucleotide-diphospho-sugar transferases"/>
    <property type="match status" value="1"/>
</dbReference>
<keyword evidence="7 8" id="KW-0472">Membrane</keyword>
<dbReference type="InParanoid" id="A0A0D2J404"/>
<feature type="domain" description="Glycosyltransferase 2-like" evidence="9">
    <location>
        <begin position="30"/>
        <end position="190"/>
    </location>
</feature>
<dbReference type="FunCoup" id="A0A0D2J404">
    <property type="interactions" value="431"/>
</dbReference>
<dbReference type="STRING" id="1429043.X474_16545"/>
<evidence type="ECO:0000256" key="5">
    <source>
        <dbReference type="ARBA" id="ARBA00022985"/>
    </source>
</evidence>
<dbReference type="CDD" id="cd04187">
    <property type="entry name" value="DPM1_like_bac"/>
    <property type="match status" value="1"/>
</dbReference>
<dbReference type="Gene3D" id="3.90.550.10">
    <property type="entry name" value="Spore Coat Polysaccharide Biosynthesis Protein SpsA, Chain A"/>
    <property type="match status" value="1"/>
</dbReference>
<keyword evidence="5" id="KW-0448">Lipopolysaccharide biosynthesis</keyword>
<evidence type="ECO:0000313" key="10">
    <source>
        <dbReference type="EMBL" id="KIX12894.1"/>
    </source>
</evidence>
<feature type="transmembrane region" description="Helical" evidence="8">
    <location>
        <begin position="253"/>
        <end position="274"/>
    </location>
</feature>
<dbReference type="GO" id="GO:0009103">
    <property type="term" value="P:lipopolysaccharide biosynthetic process"/>
    <property type="evidence" value="ECO:0007669"/>
    <property type="project" value="UniProtKB-KW"/>
</dbReference>
<evidence type="ECO:0000256" key="4">
    <source>
        <dbReference type="ARBA" id="ARBA00022692"/>
    </source>
</evidence>
<keyword evidence="1" id="KW-1003">Cell membrane</keyword>